<reference evidence="1" key="1">
    <citation type="submission" date="2022-10" db="EMBL/GenBank/DDBJ databases">
        <title>Culturing micro-colonial fungi from biological soil crusts in the Mojave desert and describing Neophaeococcomyces mojavensis, and introducing the new genera and species Taxawa tesnikishii.</title>
        <authorList>
            <person name="Kurbessoian T."/>
            <person name="Stajich J.E."/>
        </authorList>
    </citation>
    <scope>NUCLEOTIDE SEQUENCE</scope>
    <source>
        <strain evidence="1">JES_112</strain>
    </source>
</reference>
<keyword evidence="2" id="KW-1185">Reference proteome</keyword>
<sequence length="390" mass="44077">MISVKKVKDPNKTPSYHVTAPYGWMNDPCAPGFDEETQKYHLFYQWNPSSCEWGNMSWGHISSDDLIQWKYEPKQPALSPDQPYDKEGVFTGCMVPTLIDGQRGGMTIFYSSVCKLPFSWDALPYPRDAAGISVASSTKTRGTLQKSDANPIVKGEPEGISVTGFRDPFVAPWPALSKARNVSNTMYAVVAGGVKDEGPGFFLYEVEANDMTQWRYIGMLIKTPVRWRPNKHWNGDAGVNWECPNFLTLHSNNAERHFLLMGSEGGEDRGHILTQGIRQRQLPQRIPRWCMWMCGELQSDITGVKFDPKFSGMLDHGCFYAASTFHDPKHDRKVLWGWIIEEDVTVERCRAKGWTGCLAIPREIFLLELSQVEDTVRSHLKDVACLEATG</sequence>
<proteinExistence type="predicted"/>
<name>A0ACC3ACE5_9EURO</name>
<dbReference type="Proteomes" id="UP001172386">
    <property type="component" value="Unassembled WGS sequence"/>
</dbReference>
<evidence type="ECO:0000313" key="1">
    <source>
        <dbReference type="EMBL" id="KAJ9659601.1"/>
    </source>
</evidence>
<comment type="caution">
    <text evidence="1">The sequence shown here is derived from an EMBL/GenBank/DDBJ whole genome shotgun (WGS) entry which is preliminary data.</text>
</comment>
<accession>A0ACC3ACE5</accession>
<evidence type="ECO:0000313" key="2">
    <source>
        <dbReference type="Proteomes" id="UP001172386"/>
    </source>
</evidence>
<organism evidence="1 2">
    <name type="scientific">Neophaeococcomyces mojaviensis</name>
    <dbReference type="NCBI Taxonomy" id="3383035"/>
    <lineage>
        <taxon>Eukaryota</taxon>
        <taxon>Fungi</taxon>
        <taxon>Dikarya</taxon>
        <taxon>Ascomycota</taxon>
        <taxon>Pezizomycotina</taxon>
        <taxon>Eurotiomycetes</taxon>
        <taxon>Chaetothyriomycetidae</taxon>
        <taxon>Chaetothyriales</taxon>
        <taxon>Chaetothyriales incertae sedis</taxon>
        <taxon>Neophaeococcomyces</taxon>
    </lineage>
</organism>
<gene>
    <name evidence="1" type="ORF">H2198_003014</name>
</gene>
<protein>
    <submittedName>
        <fullName evidence="1">Uncharacterized protein</fullName>
    </submittedName>
</protein>
<dbReference type="EMBL" id="JAPDRQ010000038">
    <property type="protein sequence ID" value="KAJ9659601.1"/>
    <property type="molecule type" value="Genomic_DNA"/>
</dbReference>